<reference evidence="1" key="1">
    <citation type="journal article" date="2015" name="Nature">
        <title>Complex archaea that bridge the gap between prokaryotes and eukaryotes.</title>
        <authorList>
            <person name="Spang A."/>
            <person name="Saw J.H."/>
            <person name="Jorgensen S.L."/>
            <person name="Zaremba-Niedzwiedzka K."/>
            <person name="Martijn J."/>
            <person name="Lind A.E."/>
            <person name="van Eijk R."/>
            <person name="Schleper C."/>
            <person name="Guy L."/>
            <person name="Ettema T.J."/>
        </authorList>
    </citation>
    <scope>NUCLEOTIDE SEQUENCE</scope>
</reference>
<organism evidence="1">
    <name type="scientific">marine sediment metagenome</name>
    <dbReference type="NCBI Taxonomy" id="412755"/>
    <lineage>
        <taxon>unclassified sequences</taxon>
        <taxon>metagenomes</taxon>
        <taxon>ecological metagenomes</taxon>
    </lineage>
</organism>
<dbReference type="EMBL" id="LAZR01070409">
    <property type="protein sequence ID" value="KKK41306.1"/>
    <property type="molecule type" value="Genomic_DNA"/>
</dbReference>
<gene>
    <name evidence="1" type="ORF">LCGC14_2741950</name>
</gene>
<name>A0A0F8XYT4_9ZZZZ</name>
<accession>A0A0F8XYT4</accession>
<evidence type="ECO:0000313" key="1">
    <source>
        <dbReference type="EMBL" id="KKK41306.1"/>
    </source>
</evidence>
<comment type="caution">
    <text evidence="1">The sequence shown here is derived from an EMBL/GenBank/DDBJ whole genome shotgun (WGS) entry which is preliminary data.</text>
</comment>
<dbReference type="AlphaFoldDB" id="A0A0F8XYT4"/>
<sequence>MNLEELGKRIKRLKQRTGYKDKAELLGIRQTIEAIESLCKKEEDGLEVYENRHAEGKGDGIWINAEDLIKLKIALNFK</sequence>
<protein>
    <submittedName>
        <fullName evidence="1">Uncharacterized protein</fullName>
    </submittedName>
</protein>
<proteinExistence type="predicted"/>